<gene>
    <name evidence="1" type="ORF">GEV33_004777</name>
</gene>
<dbReference type="EMBL" id="JABDTM020018438">
    <property type="protein sequence ID" value="KAH0818014.1"/>
    <property type="molecule type" value="Genomic_DNA"/>
</dbReference>
<reference evidence="1" key="2">
    <citation type="submission" date="2021-08" db="EMBL/GenBank/DDBJ databases">
        <authorList>
            <person name="Eriksson T."/>
        </authorList>
    </citation>
    <scope>NUCLEOTIDE SEQUENCE</scope>
    <source>
        <strain evidence="1">Stoneville</strain>
        <tissue evidence="1">Whole head</tissue>
    </source>
</reference>
<name>A0A8J6HNR9_TENMO</name>
<reference evidence="1" key="1">
    <citation type="journal article" date="2020" name="J Insects Food Feed">
        <title>The yellow mealworm (Tenebrio molitor) genome: a resource for the emerging insects as food and feed industry.</title>
        <authorList>
            <person name="Eriksson T."/>
            <person name="Andere A."/>
            <person name="Kelstrup H."/>
            <person name="Emery V."/>
            <person name="Picard C."/>
        </authorList>
    </citation>
    <scope>NUCLEOTIDE SEQUENCE</scope>
    <source>
        <strain evidence="1">Stoneville</strain>
        <tissue evidence="1">Whole head</tissue>
    </source>
</reference>
<dbReference type="AlphaFoldDB" id="A0A8J6HNR9"/>
<proteinExistence type="predicted"/>
<keyword evidence="2" id="KW-1185">Reference proteome</keyword>
<evidence type="ECO:0000313" key="2">
    <source>
        <dbReference type="Proteomes" id="UP000719412"/>
    </source>
</evidence>
<accession>A0A8J6HNR9</accession>
<dbReference type="Proteomes" id="UP000719412">
    <property type="component" value="Unassembled WGS sequence"/>
</dbReference>
<comment type="caution">
    <text evidence="1">The sequence shown here is derived from an EMBL/GenBank/DDBJ whole genome shotgun (WGS) entry which is preliminary data.</text>
</comment>
<organism evidence="1 2">
    <name type="scientific">Tenebrio molitor</name>
    <name type="common">Yellow mealworm beetle</name>
    <dbReference type="NCBI Taxonomy" id="7067"/>
    <lineage>
        <taxon>Eukaryota</taxon>
        <taxon>Metazoa</taxon>
        <taxon>Ecdysozoa</taxon>
        <taxon>Arthropoda</taxon>
        <taxon>Hexapoda</taxon>
        <taxon>Insecta</taxon>
        <taxon>Pterygota</taxon>
        <taxon>Neoptera</taxon>
        <taxon>Endopterygota</taxon>
        <taxon>Coleoptera</taxon>
        <taxon>Polyphaga</taxon>
        <taxon>Cucujiformia</taxon>
        <taxon>Tenebrionidae</taxon>
        <taxon>Tenebrio</taxon>
    </lineage>
</organism>
<protein>
    <submittedName>
        <fullName evidence="1">Uncharacterized protein</fullName>
    </submittedName>
</protein>
<evidence type="ECO:0000313" key="1">
    <source>
        <dbReference type="EMBL" id="KAH0818014.1"/>
    </source>
</evidence>
<sequence>MSRAGLTEDEERHILLLLEGDVSDVDIGSDDEEDEDNIILPNIDSNLLTENLINDIVNNNEEHVIQLPNNLFAEIEEQHEDSEDDVPLTQLLNSGFLCVVAKHR</sequence>